<feature type="domain" description="TraK C-terminal" evidence="2">
    <location>
        <begin position="140"/>
        <end position="206"/>
    </location>
</feature>
<protein>
    <submittedName>
        <fullName evidence="3">Type-F conjugative transfer system secretin TraK</fullName>
    </submittedName>
</protein>
<dbReference type="InterPro" id="IPR055397">
    <property type="entry name" value="TraK_C"/>
</dbReference>
<evidence type="ECO:0000313" key="3">
    <source>
        <dbReference type="EMBL" id="MCS5712866.1"/>
    </source>
</evidence>
<reference evidence="3" key="2">
    <citation type="submission" date="2021-06" db="EMBL/GenBank/DDBJ databases">
        <title>Genomic Description and Analysis of Intracellular Bacteria, Candidatus Berkiella cookevillensis and Candidatus Berkiella aquae.</title>
        <authorList>
            <person name="Kidane D.T."/>
            <person name="Mehari Y.T."/>
            <person name="Rice F.C."/>
            <person name="Arivett B.A."/>
            <person name="Farone A.L."/>
            <person name="Berk S.G."/>
            <person name="Farone M.B."/>
        </authorList>
    </citation>
    <scope>NUCLEOTIDE SEQUENCE</scope>
    <source>
        <strain evidence="3">HT99</strain>
    </source>
</reference>
<dbReference type="Pfam" id="PF23536">
    <property type="entry name" value="TraK_C"/>
    <property type="match status" value="1"/>
</dbReference>
<dbReference type="Pfam" id="PF06586">
    <property type="entry name" value="TraK_N"/>
    <property type="match status" value="1"/>
</dbReference>
<keyword evidence="4" id="KW-1185">Reference proteome</keyword>
<reference evidence="3" key="1">
    <citation type="journal article" date="2016" name="Genome Announc.">
        <title>Draft Genome Sequences of Two Novel Amoeba-Resistant Intranuclear Bacteria, 'Candidatus Berkiella cookevillensis' and 'Candidatus Berkiella aquae'.</title>
        <authorList>
            <person name="Mehari Y.T."/>
            <person name="Arivett B.A."/>
            <person name="Farone A.L."/>
            <person name="Gunderson J.H."/>
            <person name="Farone M.B."/>
        </authorList>
    </citation>
    <scope>NUCLEOTIDE SEQUENCE</scope>
    <source>
        <strain evidence="3">HT99</strain>
    </source>
</reference>
<dbReference type="AlphaFoldDB" id="A0AAE3I027"/>
<sequence length="210" mass="23800">MPALAWSGQEIIIPNNGEGMAQIARTSLNRIYLNEDHVAQITSLNGELVIQKDTENGQFFVKPTDEQRENPIEIFISTEKGNHFALSLKPLTVKAQNIGILLEQPKQKINDEKLITLVKEMNELDFSSKLTQELIPEEISHVGSLRVAKRQTIRDGKLVGEVYELKNENNGQILIDQHQYWNEGVLAVAFEKEVLKEGETTKLFMVKNYG</sequence>
<organism evidence="3 4">
    <name type="scientific">Candidatus Berkiella aquae</name>
    <dbReference type="NCBI Taxonomy" id="295108"/>
    <lineage>
        <taxon>Bacteria</taxon>
        <taxon>Pseudomonadati</taxon>
        <taxon>Pseudomonadota</taxon>
        <taxon>Gammaproteobacteria</taxon>
        <taxon>Candidatus Berkiellales</taxon>
        <taxon>Candidatus Berkiellaceae</taxon>
        <taxon>Candidatus Berkiella</taxon>
    </lineage>
</organism>
<dbReference type="EMBL" id="LKAJ02000003">
    <property type="protein sequence ID" value="MCS5712866.1"/>
    <property type="molecule type" value="Genomic_DNA"/>
</dbReference>
<dbReference type="InterPro" id="IPR010563">
    <property type="entry name" value="TraK_N"/>
</dbReference>
<dbReference type="RefSeq" id="WP_259567145.1">
    <property type="nucleotide sequence ID" value="NZ_LKAJ02000003.1"/>
</dbReference>
<gene>
    <name evidence="3" type="ORF">HT99x_015610</name>
</gene>
<feature type="domain" description="TraK N-terminal" evidence="1">
    <location>
        <begin position="22"/>
        <end position="104"/>
    </location>
</feature>
<evidence type="ECO:0000259" key="2">
    <source>
        <dbReference type="Pfam" id="PF23536"/>
    </source>
</evidence>
<evidence type="ECO:0000313" key="4">
    <source>
        <dbReference type="Proteomes" id="UP000051497"/>
    </source>
</evidence>
<comment type="caution">
    <text evidence="3">The sequence shown here is derived from an EMBL/GenBank/DDBJ whole genome shotgun (WGS) entry which is preliminary data.</text>
</comment>
<evidence type="ECO:0000259" key="1">
    <source>
        <dbReference type="Pfam" id="PF06586"/>
    </source>
</evidence>
<accession>A0AAE3I027</accession>
<proteinExistence type="predicted"/>
<dbReference type="Proteomes" id="UP000051497">
    <property type="component" value="Unassembled WGS sequence"/>
</dbReference>
<name>A0AAE3I027_9GAMM</name>